<evidence type="ECO:0000256" key="1">
    <source>
        <dbReference type="ARBA" id="ARBA00004651"/>
    </source>
</evidence>
<feature type="transmembrane region" description="Helical" evidence="7">
    <location>
        <begin position="6"/>
        <end position="26"/>
    </location>
</feature>
<evidence type="ECO:0000259" key="9">
    <source>
        <dbReference type="Pfam" id="PF21082"/>
    </source>
</evidence>
<dbReference type="AlphaFoldDB" id="A0A7C2AK77"/>
<dbReference type="SUPFAM" id="SSF50182">
    <property type="entry name" value="Sm-like ribonucleoproteins"/>
    <property type="match status" value="1"/>
</dbReference>
<reference evidence="11" key="1">
    <citation type="journal article" date="2020" name="mSystems">
        <title>Genome- and Community-Level Interaction Insights into Carbon Utilization and Element Cycling Functions of Hydrothermarchaeota in Hydrothermal Sediment.</title>
        <authorList>
            <person name="Zhou Z."/>
            <person name="Liu Y."/>
            <person name="Xu W."/>
            <person name="Pan J."/>
            <person name="Luo Z.H."/>
            <person name="Li M."/>
        </authorList>
    </citation>
    <scope>NUCLEOTIDE SEQUENCE [LARGE SCALE GENOMIC DNA]</scope>
    <source>
        <strain evidence="11">HyVt-389</strain>
    </source>
</reference>
<comment type="caution">
    <text evidence="11">The sequence shown here is derived from an EMBL/GenBank/DDBJ whole genome shotgun (WGS) entry which is preliminary data.</text>
</comment>
<evidence type="ECO:0000256" key="6">
    <source>
        <dbReference type="ARBA" id="ARBA00023136"/>
    </source>
</evidence>
<evidence type="ECO:0000259" key="10">
    <source>
        <dbReference type="Pfam" id="PF21088"/>
    </source>
</evidence>
<name>A0A7C2AK77_DESA2</name>
<keyword evidence="5 7" id="KW-1133">Transmembrane helix</keyword>
<protein>
    <submittedName>
        <fullName evidence="11">Mechanosensitive ion channel family protein</fullName>
    </submittedName>
</protein>
<evidence type="ECO:0000256" key="4">
    <source>
        <dbReference type="ARBA" id="ARBA00022692"/>
    </source>
</evidence>
<organism evidence="11">
    <name type="scientific">Desulfofervidus auxilii</name>
    <dbReference type="NCBI Taxonomy" id="1621989"/>
    <lineage>
        <taxon>Bacteria</taxon>
        <taxon>Pseudomonadati</taxon>
        <taxon>Thermodesulfobacteriota</taxon>
        <taxon>Candidatus Desulfofervidia</taxon>
        <taxon>Candidatus Desulfofervidales</taxon>
        <taxon>Candidatus Desulfofervidaceae</taxon>
        <taxon>Candidatus Desulfofervidus</taxon>
    </lineage>
</organism>
<dbReference type="InterPro" id="IPR011014">
    <property type="entry name" value="MscS_channel_TM-2"/>
</dbReference>
<dbReference type="InterPro" id="IPR049278">
    <property type="entry name" value="MS_channel_C"/>
</dbReference>
<evidence type="ECO:0000259" key="8">
    <source>
        <dbReference type="Pfam" id="PF00924"/>
    </source>
</evidence>
<feature type="transmembrane region" description="Helical" evidence="7">
    <location>
        <begin position="131"/>
        <end position="152"/>
    </location>
</feature>
<feature type="transmembrane region" description="Helical" evidence="7">
    <location>
        <begin position="57"/>
        <end position="74"/>
    </location>
</feature>
<comment type="similarity">
    <text evidence="2">Belongs to the MscS (TC 1.A.23) family.</text>
</comment>
<feature type="domain" description="Mechanosensitive ion channel MscS C-terminal" evidence="9">
    <location>
        <begin position="244"/>
        <end position="330"/>
    </location>
</feature>
<dbReference type="InterPro" id="IPR006685">
    <property type="entry name" value="MscS_channel_2nd"/>
</dbReference>
<dbReference type="InterPro" id="IPR023408">
    <property type="entry name" value="MscS_beta-dom_sf"/>
</dbReference>
<evidence type="ECO:0000313" key="11">
    <source>
        <dbReference type="EMBL" id="HEC67216.1"/>
    </source>
</evidence>
<dbReference type="GO" id="GO:0008381">
    <property type="term" value="F:mechanosensitive monoatomic ion channel activity"/>
    <property type="evidence" value="ECO:0007669"/>
    <property type="project" value="InterPro"/>
</dbReference>
<evidence type="ECO:0000256" key="2">
    <source>
        <dbReference type="ARBA" id="ARBA00008017"/>
    </source>
</evidence>
<dbReference type="InterPro" id="IPR010920">
    <property type="entry name" value="LSM_dom_sf"/>
</dbReference>
<dbReference type="InterPro" id="IPR045275">
    <property type="entry name" value="MscS_archaea/bacteria_type"/>
</dbReference>
<evidence type="ECO:0000256" key="7">
    <source>
        <dbReference type="SAM" id="Phobius"/>
    </source>
</evidence>
<keyword evidence="3" id="KW-1003">Cell membrane</keyword>
<proteinExistence type="inferred from homology"/>
<keyword evidence="4 7" id="KW-0812">Transmembrane</keyword>
<dbReference type="InterPro" id="IPR011066">
    <property type="entry name" value="MscS_channel_C_sf"/>
</dbReference>
<dbReference type="EMBL" id="DRIH01000004">
    <property type="protein sequence ID" value="HEC67216.1"/>
    <property type="molecule type" value="Genomic_DNA"/>
</dbReference>
<dbReference type="Pfam" id="PF21082">
    <property type="entry name" value="MS_channel_3rd"/>
    <property type="match status" value="1"/>
</dbReference>
<evidence type="ECO:0000256" key="5">
    <source>
        <dbReference type="ARBA" id="ARBA00022989"/>
    </source>
</evidence>
<accession>A0A7C2AK77</accession>
<comment type="subcellular location">
    <subcellularLocation>
        <location evidence="1">Cell membrane</location>
        <topology evidence="1">Multi-pass membrane protein</topology>
    </subcellularLocation>
</comment>
<dbReference type="Gene3D" id="1.10.287.1260">
    <property type="match status" value="1"/>
</dbReference>
<evidence type="ECO:0000256" key="3">
    <source>
        <dbReference type="ARBA" id="ARBA00022475"/>
    </source>
</evidence>
<dbReference type="Pfam" id="PF21088">
    <property type="entry name" value="MS_channel_1st"/>
    <property type="match status" value="1"/>
</dbReference>
<keyword evidence="6 7" id="KW-0472">Membrane</keyword>
<feature type="domain" description="Mechanosensitive ion channel transmembrane helices 2/3" evidence="10">
    <location>
        <begin position="127"/>
        <end position="167"/>
    </location>
</feature>
<dbReference type="PANTHER" id="PTHR30221:SF1">
    <property type="entry name" value="SMALL-CONDUCTANCE MECHANOSENSITIVE CHANNEL"/>
    <property type="match status" value="1"/>
</dbReference>
<gene>
    <name evidence="11" type="ORF">ENI35_00105</name>
</gene>
<sequence>MDFTHLVKWFLPPIIIIASLVLGRFCKKWVISKLLDLTSKTKLRFDDVLIRSLKSSVVLWCLLLGIYIALNFVSLPDKILALTQKILLVLVLFTAFLFLARFLGDLIQIYEDKIKGALPGASIFKNLIKGFVLVIGFLMILHTIGISITPLITTLGIGGLAVALALQDTLANLFAGLHIVATKKVRPGDYIKIETGEEGYVTDITWRDTTIRQLPNNIVIIPNSKLASAIVTNYYFPERELAVLVQVGVSYDSDLEKVEKVTIEVAKEVMQEVSGGVPEFNPFIRYHTFDDFSINFTVILRAKEFVDQYLVKHEFVKRLKKRYDQEGIEIPFPIRTVFLKKD</sequence>
<dbReference type="SUPFAM" id="SSF82689">
    <property type="entry name" value="Mechanosensitive channel protein MscS (YggB), C-terminal domain"/>
    <property type="match status" value="1"/>
</dbReference>
<dbReference type="Gene3D" id="3.30.70.100">
    <property type="match status" value="1"/>
</dbReference>
<dbReference type="SUPFAM" id="SSF82861">
    <property type="entry name" value="Mechanosensitive channel protein MscS (YggB), transmembrane region"/>
    <property type="match status" value="1"/>
</dbReference>
<dbReference type="GO" id="GO:0005886">
    <property type="term" value="C:plasma membrane"/>
    <property type="evidence" value="ECO:0007669"/>
    <property type="project" value="UniProtKB-SubCell"/>
</dbReference>
<feature type="domain" description="Mechanosensitive ion channel MscS" evidence="8">
    <location>
        <begin position="168"/>
        <end position="234"/>
    </location>
</feature>
<dbReference type="Proteomes" id="UP000885738">
    <property type="component" value="Unassembled WGS sequence"/>
</dbReference>
<feature type="transmembrane region" description="Helical" evidence="7">
    <location>
        <begin position="158"/>
        <end position="181"/>
    </location>
</feature>
<dbReference type="Gene3D" id="2.30.30.60">
    <property type="match status" value="1"/>
</dbReference>
<feature type="transmembrane region" description="Helical" evidence="7">
    <location>
        <begin position="86"/>
        <end position="110"/>
    </location>
</feature>
<dbReference type="PANTHER" id="PTHR30221">
    <property type="entry name" value="SMALL-CONDUCTANCE MECHANOSENSITIVE CHANNEL"/>
    <property type="match status" value="1"/>
</dbReference>
<dbReference type="Pfam" id="PF00924">
    <property type="entry name" value="MS_channel_2nd"/>
    <property type="match status" value="1"/>
</dbReference>
<dbReference type="InterPro" id="IPR049142">
    <property type="entry name" value="MS_channel_1st"/>
</dbReference>